<gene>
    <name evidence="5" type="ORF">DEIPH_ctg001orf0037</name>
</gene>
<dbReference type="Proteomes" id="UP000020492">
    <property type="component" value="Unassembled WGS sequence"/>
</dbReference>
<evidence type="ECO:0000313" key="5">
    <source>
        <dbReference type="EMBL" id="EYB69824.1"/>
    </source>
</evidence>
<feature type="domain" description="Cell envelope-related transcriptional attenuator" evidence="3">
    <location>
        <begin position="84"/>
        <end position="230"/>
    </location>
</feature>
<dbReference type="eggNOG" id="COG1316">
    <property type="taxonomic scope" value="Bacteria"/>
</dbReference>
<name>A0A016QVJ3_9DEIO</name>
<dbReference type="PANTHER" id="PTHR33392:SF6">
    <property type="entry name" value="POLYISOPRENYL-TEICHOIC ACID--PEPTIDOGLYCAN TEICHOIC ACID TRANSFERASE TAGU"/>
    <property type="match status" value="1"/>
</dbReference>
<dbReference type="PANTHER" id="PTHR33392">
    <property type="entry name" value="POLYISOPRENYL-TEICHOIC ACID--PEPTIDOGLYCAN TEICHOIC ACID TRANSFERASE TAGU"/>
    <property type="match status" value="1"/>
</dbReference>
<evidence type="ECO:0000256" key="2">
    <source>
        <dbReference type="SAM" id="MobiDB-lite"/>
    </source>
</evidence>
<dbReference type="AlphaFoldDB" id="A0A016QVJ3"/>
<dbReference type="InterPro" id="IPR004474">
    <property type="entry name" value="LytR_CpsA_psr"/>
</dbReference>
<dbReference type="PATRIC" id="fig|1476583.3.peg.30"/>
<feature type="domain" description="LytR/CpsA/Psr regulator C-terminal" evidence="4">
    <location>
        <begin position="310"/>
        <end position="388"/>
    </location>
</feature>
<dbReference type="Gene3D" id="3.40.630.190">
    <property type="entry name" value="LCP protein"/>
    <property type="match status" value="1"/>
</dbReference>
<dbReference type="Pfam" id="PF13399">
    <property type="entry name" value="LytR_C"/>
    <property type="match status" value="1"/>
</dbReference>
<evidence type="ECO:0000259" key="4">
    <source>
        <dbReference type="Pfam" id="PF13399"/>
    </source>
</evidence>
<comment type="caution">
    <text evidence="5">The sequence shown here is derived from an EMBL/GenBank/DDBJ whole genome shotgun (WGS) entry which is preliminary data.</text>
</comment>
<dbReference type="NCBIfam" id="TIGR00350">
    <property type="entry name" value="lytR_cpsA_psr"/>
    <property type="match status" value="1"/>
</dbReference>
<protein>
    <submittedName>
        <fullName evidence="5">Cell envelope-related transcriptional attenuator</fullName>
    </submittedName>
</protein>
<organism evidence="5 6">
    <name type="scientific">Deinococcus phoenicis</name>
    <dbReference type="NCBI Taxonomy" id="1476583"/>
    <lineage>
        <taxon>Bacteria</taxon>
        <taxon>Thermotogati</taxon>
        <taxon>Deinococcota</taxon>
        <taxon>Deinococci</taxon>
        <taxon>Deinococcales</taxon>
        <taxon>Deinococcaceae</taxon>
        <taxon>Deinococcus</taxon>
    </lineage>
</organism>
<evidence type="ECO:0000256" key="1">
    <source>
        <dbReference type="ARBA" id="ARBA00006068"/>
    </source>
</evidence>
<evidence type="ECO:0000259" key="3">
    <source>
        <dbReference type="Pfam" id="PF03816"/>
    </source>
</evidence>
<accession>A0A016QVJ3</accession>
<keyword evidence="6" id="KW-1185">Reference proteome</keyword>
<reference evidence="5 6" key="1">
    <citation type="submission" date="2014-03" db="EMBL/GenBank/DDBJ databases">
        <title>Draft genome sequence of Deinococcus phoenicis 1P10ME.</title>
        <authorList>
            <person name="Stepanov V.G."/>
            <person name="Vaishampayan P."/>
            <person name="Venkateswaran K."/>
            <person name="Fox G.E."/>
        </authorList>
    </citation>
    <scope>NUCLEOTIDE SEQUENCE [LARGE SCALE GENOMIC DNA]</scope>
    <source>
        <strain evidence="5 6">1P10ME</strain>
    </source>
</reference>
<comment type="similarity">
    <text evidence="1">Belongs to the LytR/CpsA/Psr (LCP) family.</text>
</comment>
<dbReference type="InterPro" id="IPR050922">
    <property type="entry name" value="LytR/CpsA/Psr_CW_biosynth"/>
</dbReference>
<proteinExistence type="inferred from homology"/>
<dbReference type="InterPro" id="IPR027381">
    <property type="entry name" value="LytR/CpsA/Psr_C"/>
</dbReference>
<evidence type="ECO:0000313" key="6">
    <source>
        <dbReference type="Proteomes" id="UP000020492"/>
    </source>
</evidence>
<feature type="region of interest" description="Disordered" evidence="2">
    <location>
        <begin position="371"/>
        <end position="392"/>
    </location>
</feature>
<dbReference type="STRING" id="1476583.DEIPH_ctg001orf0037"/>
<sequence length="392" mass="41869">MIVPHLRARYTRRVRRRAVVPILVILAGLTALSAPAFPALARYGALPRKADGPVTVLLAGVDVHYDETAAVWPYPATPEDYSQRTDTIMLAQFRPDGTANLLSIPRDTWVNLPGSGWGKINGANVKGGPDLLVEAVQDLTGVRVDAYTLLSLNALRALTDAAGGVTLDVPQRMKYDDNAGHLHIDLQPGRQHLSGQQAEGFLRFRHDGLGDIGRVARQQSYLTALVGRSKSPLNWWRLPAMVGAIHQNTKSDLTRTEVGALLGAALSGLKVNMHTVPGTFGGGGTWLPDRAALHTLIHEQFRDPNDPRALTVAVVNTAAPDGSARRLKAHLEELGYQDVRIAEEARAAASTTVSGKAAATVLRDVGHGQVTQQGGIPGADVTVRLGSDTPAN</sequence>
<dbReference type="Pfam" id="PF03816">
    <property type="entry name" value="LytR_cpsA_psr"/>
    <property type="match status" value="1"/>
</dbReference>
<dbReference type="EMBL" id="JHAC01000001">
    <property type="protein sequence ID" value="EYB69824.1"/>
    <property type="molecule type" value="Genomic_DNA"/>
</dbReference>